<evidence type="ECO:0000259" key="5">
    <source>
        <dbReference type="PROSITE" id="PS50011"/>
    </source>
</evidence>
<dbReference type="InterPro" id="IPR050117">
    <property type="entry name" value="MAPK"/>
</dbReference>
<name>A0A4T0WW05_9ASCO</name>
<feature type="region of interest" description="Disordered" evidence="4">
    <location>
        <begin position="562"/>
        <end position="584"/>
    </location>
</feature>
<evidence type="ECO:0000256" key="2">
    <source>
        <dbReference type="ARBA" id="ARBA00022741"/>
    </source>
</evidence>
<evidence type="ECO:0000313" key="7">
    <source>
        <dbReference type="Proteomes" id="UP000307173"/>
    </source>
</evidence>
<dbReference type="PROSITE" id="PS00108">
    <property type="entry name" value="PROTEIN_KINASE_ST"/>
    <property type="match status" value="1"/>
</dbReference>
<dbReference type="PROSITE" id="PS50011">
    <property type="entry name" value="PROTEIN_KINASE_DOM"/>
    <property type="match status" value="1"/>
</dbReference>
<dbReference type="GO" id="GO:0004674">
    <property type="term" value="F:protein serine/threonine kinase activity"/>
    <property type="evidence" value="ECO:0007669"/>
    <property type="project" value="UniProtKB-KW"/>
</dbReference>
<dbReference type="STRING" id="52247.A0A4T0WW05"/>
<dbReference type="Gene3D" id="1.10.510.10">
    <property type="entry name" value="Transferase(Phosphotransferase) domain 1"/>
    <property type="match status" value="1"/>
</dbReference>
<dbReference type="SUPFAM" id="SSF56112">
    <property type="entry name" value="Protein kinase-like (PK-like)"/>
    <property type="match status" value="1"/>
</dbReference>
<dbReference type="InterPro" id="IPR008271">
    <property type="entry name" value="Ser/Thr_kinase_AS"/>
</dbReference>
<dbReference type="Proteomes" id="UP000307173">
    <property type="component" value="Unassembled WGS sequence"/>
</dbReference>
<dbReference type="InterPro" id="IPR011009">
    <property type="entry name" value="Kinase-like_dom_sf"/>
</dbReference>
<accession>A0A4T0WW05</accession>
<evidence type="ECO:0000313" key="6">
    <source>
        <dbReference type="EMBL" id="TID15033.1"/>
    </source>
</evidence>
<dbReference type="Gene3D" id="3.30.200.20">
    <property type="entry name" value="Phosphorylase Kinase, domain 1"/>
    <property type="match status" value="1"/>
</dbReference>
<proteinExistence type="predicted"/>
<gene>
    <name evidence="6" type="ORF">CANINC_004704</name>
</gene>
<protein>
    <recommendedName>
        <fullName evidence="5">Protein kinase domain-containing protein</fullName>
    </recommendedName>
</protein>
<evidence type="ECO:0000256" key="3">
    <source>
        <dbReference type="ARBA" id="ARBA00022840"/>
    </source>
</evidence>
<dbReference type="GO" id="GO:0005524">
    <property type="term" value="F:ATP binding"/>
    <property type="evidence" value="ECO:0007669"/>
    <property type="project" value="UniProtKB-KW"/>
</dbReference>
<evidence type="ECO:0000256" key="4">
    <source>
        <dbReference type="SAM" id="MobiDB-lite"/>
    </source>
</evidence>
<keyword evidence="1" id="KW-0808">Transferase</keyword>
<organism evidence="6 7">
    <name type="scientific">Pichia inconspicua</name>
    <dbReference type="NCBI Taxonomy" id="52247"/>
    <lineage>
        <taxon>Eukaryota</taxon>
        <taxon>Fungi</taxon>
        <taxon>Dikarya</taxon>
        <taxon>Ascomycota</taxon>
        <taxon>Saccharomycotina</taxon>
        <taxon>Pichiomycetes</taxon>
        <taxon>Pichiales</taxon>
        <taxon>Pichiaceae</taxon>
        <taxon>Pichia</taxon>
    </lineage>
</organism>
<reference evidence="6 7" key="1">
    <citation type="journal article" date="2019" name="Front. Genet.">
        <title>Whole-Genome Sequencing of the Opportunistic Yeast Pathogen Candida inconspicua Uncovers Its Hybrid Origin.</title>
        <authorList>
            <person name="Mixao V."/>
            <person name="Hansen A.P."/>
            <person name="Saus E."/>
            <person name="Boekhout T."/>
            <person name="Lass-Florl C."/>
            <person name="Gabaldon T."/>
        </authorList>
    </citation>
    <scope>NUCLEOTIDE SEQUENCE [LARGE SCALE GENOMIC DNA]</scope>
    <source>
        <strain evidence="6 7">CBS 180</strain>
    </source>
</reference>
<dbReference type="Pfam" id="PF00069">
    <property type="entry name" value="Pkinase"/>
    <property type="match status" value="1"/>
</dbReference>
<keyword evidence="3" id="KW-0067">ATP-binding</keyword>
<keyword evidence="1" id="KW-0723">Serine/threonine-protein kinase</keyword>
<feature type="compositionally biased region" description="Acidic residues" evidence="4">
    <location>
        <begin position="563"/>
        <end position="584"/>
    </location>
</feature>
<feature type="domain" description="Protein kinase" evidence="5">
    <location>
        <begin position="20"/>
        <end position="395"/>
    </location>
</feature>
<dbReference type="PANTHER" id="PTHR24055">
    <property type="entry name" value="MITOGEN-ACTIVATED PROTEIN KINASE"/>
    <property type="match status" value="1"/>
</dbReference>
<evidence type="ECO:0000256" key="1">
    <source>
        <dbReference type="ARBA" id="ARBA00022527"/>
    </source>
</evidence>
<sequence length="636" mass="73114">MSDIMSGDHEIPIKPFSARFKLIQELGSGSFGTVSLYKMSNDVMKYQIKEMEEYPGTLLNPLSIYYKYNSGLIAIKTMNKKLKRRSDYSRIKEIQFIFSVNSHFNLVQIIDVFIDRSFMKLNIVMENMDQNLYQLMKARNGTVFSPRTLKSVLSQLLSAISHIHKHMFFHRDVKPENILVMQNLNYFGSRSNIPLSQRENSYIIKLADYGLARHETNQKQFTAYVSTRWYRSPEILFRNQYYSYPIDIWAFGCVAVECATFYPLFPGKNELDQCCKIMEFLGNPNKNFQLMALQSMHKPDLNSETYNDFQYKPGYNYQQNSMIPFGGFWNDANTLGAKLGIIFPKHFGYRLESLIKRTDFTPMETLNFFQMIKSCLTWDPTKRATAQDLIKCPYFDGFGTDLQGDKENVAFATTATTPCGITSVNDHLKKSMIFAGLSPTKPLVVKVPNTNDNVYTKPVLTKKVETNNINNSIKPNDTKMLSNNKVYTITNNDSYTEISNAIDREIAKEQHNVDIPVNSRSPQNCPQNLIKEYNLNYLTLESEDLIDKNEIYQNIGLSQVIAADDDDDEDDDVEEDDELEESEEDLIPLEYNVSTILQEGDPLTKLGNADISIKSRNEGNFDLIDAINFELNNEIK</sequence>
<dbReference type="AlphaFoldDB" id="A0A4T0WW05"/>
<keyword evidence="2" id="KW-0547">Nucleotide-binding</keyword>
<dbReference type="EMBL" id="SELW01000657">
    <property type="protein sequence ID" value="TID15033.1"/>
    <property type="molecule type" value="Genomic_DNA"/>
</dbReference>
<keyword evidence="1" id="KW-0418">Kinase</keyword>
<dbReference type="SMART" id="SM00220">
    <property type="entry name" value="S_TKc"/>
    <property type="match status" value="1"/>
</dbReference>
<comment type="caution">
    <text evidence="6">The sequence shown here is derived from an EMBL/GenBank/DDBJ whole genome shotgun (WGS) entry which is preliminary data.</text>
</comment>
<dbReference type="OrthoDB" id="2158884at2759"/>
<keyword evidence="7" id="KW-1185">Reference proteome</keyword>
<dbReference type="InterPro" id="IPR000719">
    <property type="entry name" value="Prot_kinase_dom"/>
</dbReference>